<dbReference type="PATRIC" id="fig|331679.3.peg.1211"/>
<accession>A0A0R2L4Y3</accession>
<protein>
    <recommendedName>
        <fullName evidence="3">DNA-binding protein</fullName>
    </recommendedName>
</protein>
<keyword evidence="2" id="KW-1185">Reference proteome</keyword>
<reference evidence="1 2" key="1">
    <citation type="journal article" date="2015" name="Genome Announc.">
        <title>Expanding the biotechnology potential of lactobacilli through comparative genomics of 213 strains and associated genera.</title>
        <authorList>
            <person name="Sun Z."/>
            <person name="Harris H.M."/>
            <person name="McCann A."/>
            <person name="Guo C."/>
            <person name="Argimon S."/>
            <person name="Zhang W."/>
            <person name="Yang X."/>
            <person name="Jeffery I.B."/>
            <person name="Cooney J.C."/>
            <person name="Kagawa T.F."/>
            <person name="Liu W."/>
            <person name="Song Y."/>
            <person name="Salvetti E."/>
            <person name="Wrobel A."/>
            <person name="Rasinkangas P."/>
            <person name="Parkhill J."/>
            <person name="Rea M.C."/>
            <person name="O'Sullivan O."/>
            <person name="Ritari J."/>
            <person name="Douillard F.P."/>
            <person name="Paul Ross R."/>
            <person name="Yang R."/>
            <person name="Briner A.E."/>
            <person name="Felis G.E."/>
            <person name="de Vos W.M."/>
            <person name="Barrangou R."/>
            <person name="Klaenhammer T.R."/>
            <person name="Caufield P.W."/>
            <person name="Cui Y."/>
            <person name="Zhang H."/>
            <person name="O'Toole P.W."/>
        </authorList>
    </citation>
    <scope>NUCLEOTIDE SEQUENCE [LARGE SCALE GENOMIC DNA]</scope>
    <source>
        <strain evidence="1 2">DSM 18001</strain>
    </source>
</reference>
<dbReference type="Proteomes" id="UP000051859">
    <property type="component" value="Unassembled WGS sequence"/>
</dbReference>
<sequence>MADKQRLPDSQFPMYMDKQTASDYIGFSVKTLENAIQFKGLSIAIEEIPHVQKVWLNKLKVNRWLEEGL</sequence>
<evidence type="ECO:0000313" key="2">
    <source>
        <dbReference type="Proteomes" id="UP000051859"/>
    </source>
</evidence>
<gene>
    <name evidence="1" type="ORF">IV81_GL001189</name>
</gene>
<evidence type="ECO:0008006" key="3">
    <source>
        <dbReference type="Google" id="ProtNLM"/>
    </source>
</evidence>
<name>A0A0R2L4Y3_9LACO</name>
<organism evidence="1 2">
    <name type="scientific">Pediococcus stilesii</name>
    <dbReference type="NCBI Taxonomy" id="331679"/>
    <lineage>
        <taxon>Bacteria</taxon>
        <taxon>Bacillati</taxon>
        <taxon>Bacillota</taxon>
        <taxon>Bacilli</taxon>
        <taxon>Lactobacillales</taxon>
        <taxon>Lactobacillaceae</taxon>
        <taxon>Pediococcus</taxon>
    </lineage>
</organism>
<comment type="caution">
    <text evidence="1">The sequence shown here is derived from an EMBL/GenBank/DDBJ whole genome shotgun (WGS) entry which is preliminary data.</text>
</comment>
<dbReference type="AlphaFoldDB" id="A0A0R2L4Y3"/>
<proteinExistence type="predicted"/>
<evidence type="ECO:0000313" key="1">
    <source>
        <dbReference type="EMBL" id="KRN94556.1"/>
    </source>
</evidence>
<dbReference type="RefSeq" id="WP_057801864.1">
    <property type="nucleotide sequence ID" value="NZ_JQBX01000004.1"/>
</dbReference>
<dbReference type="EMBL" id="JQBX01000004">
    <property type="protein sequence ID" value="KRN94556.1"/>
    <property type="molecule type" value="Genomic_DNA"/>
</dbReference>
<dbReference type="STRING" id="331679.IV81_GL001189"/>